<dbReference type="Proteomes" id="UP000248863">
    <property type="component" value="Unassembled WGS sequence"/>
</dbReference>
<accession>A0A327KJK6</accession>
<evidence type="ECO:0000256" key="1">
    <source>
        <dbReference type="SAM" id="MobiDB-lite"/>
    </source>
</evidence>
<protein>
    <submittedName>
        <fullName evidence="2">Uncharacterized protein</fullName>
    </submittedName>
</protein>
<proteinExistence type="predicted"/>
<evidence type="ECO:0000313" key="2">
    <source>
        <dbReference type="EMBL" id="RAI37675.1"/>
    </source>
</evidence>
<dbReference type="AlphaFoldDB" id="A0A327KJK6"/>
<reference evidence="2 3" key="1">
    <citation type="submission" date="2017-07" db="EMBL/GenBank/DDBJ databases">
        <title>Draft Genome Sequences of Select Purple Nonsulfur Bacteria.</title>
        <authorList>
            <person name="Lasarre B."/>
            <person name="Mckinlay J.B."/>
        </authorList>
    </citation>
    <scope>NUCLEOTIDE SEQUENCE [LARGE SCALE GENOMIC DNA]</scope>
    <source>
        <strain evidence="2 3">DSM 11907</strain>
    </source>
</reference>
<name>A0A327KJK6_9BRAD</name>
<keyword evidence="3" id="KW-1185">Reference proteome</keyword>
<organism evidence="2 3">
    <name type="scientific">Rhodoplanes elegans</name>
    <dbReference type="NCBI Taxonomy" id="29408"/>
    <lineage>
        <taxon>Bacteria</taxon>
        <taxon>Pseudomonadati</taxon>
        <taxon>Pseudomonadota</taxon>
        <taxon>Alphaproteobacteria</taxon>
        <taxon>Hyphomicrobiales</taxon>
        <taxon>Nitrobacteraceae</taxon>
        <taxon>Rhodoplanes</taxon>
    </lineage>
</organism>
<evidence type="ECO:0000313" key="3">
    <source>
        <dbReference type="Proteomes" id="UP000248863"/>
    </source>
</evidence>
<sequence>MTKASSAKPYGPSAGKKRPATATAPKRAAASKPALKNTRTKKYEIIGKTRDGVSILGPVVDPTHFTPAEIRRTIRQVLGKE</sequence>
<feature type="compositionally biased region" description="Low complexity" evidence="1">
    <location>
        <begin position="20"/>
        <end position="34"/>
    </location>
</feature>
<dbReference type="EMBL" id="NPEU01000169">
    <property type="protein sequence ID" value="RAI37675.1"/>
    <property type="molecule type" value="Genomic_DNA"/>
</dbReference>
<comment type="caution">
    <text evidence="2">The sequence shown here is derived from an EMBL/GenBank/DDBJ whole genome shotgun (WGS) entry which is preliminary data.</text>
</comment>
<gene>
    <name evidence="2" type="ORF">CH338_15280</name>
</gene>
<feature type="region of interest" description="Disordered" evidence="1">
    <location>
        <begin position="1"/>
        <end position="42"/>
    </location>
</feature>